<dbReference type="InterPro" id="IPR007502">
    <property type="entry name" value="Helicase-assoc_dom"/>
</dbReference>
<dbReference type="PROSITE" id="PS51192">
    <property type="entry name" value="HELICASE_ATP_BIND_1"/>
    <property type="match status" value="1"/>
</dbReference>
<dbReference type="GO" id="GO:0003676">
    <property type="term" value="F:nucleic acid binding"/>
    <property type="evidence" value="ECO:0007669"/>
    <property type="project" value="InterPro"/>
</dbReference>
<dbReference type="AlphaFoldDB" id="A0A940Q0L4"/>
<evidence type="ECO:0000313" key="9">
    <source>
        <dbReference type="Proteomes" id="UP000675163"/>
    </source>
</evidence>
<evidence type="ECO:0000259" key="7">
    <source>
        <dbReference type="PROSITE" id="PS51194"/>
    </source>
</evidence>
<dbReference type="InterPro" id="IPR002464">
    <property type="entry name" value="DNA/RNA_helicase_DEAH_CS"/>
</dbReference>
<feature type="domain" description="Helicase C-terminal" evidence="7">
    <location>
        <begin position="233"/>
        <end position="407"/>
    </location>
</feature>
<dbReference type="SUPFAM" id="SSF52540">
    <property type="entry name" value="P-loop containing nucleoside triphosphate hydrolases"/>
    <property type="match status" value="1"/>
</dbReference>
<evidence type="ECO:0000256" key="5">
    <source>
        <dbReference type="SAM" id="MobiDB-lite"/>
    </source>
</evidence>
<evidence type="ECO:0000259" key="6">
    <source>
        <dbReference type="PROSITE" id="PS51192"/>
    </source>
</evidence>
<organism evidence="8 9">
    <name type="scientific">Leucobacter exalbidus</name>
    <dbReference type="NCBI Taxonomy" id="662960"/>
    <lineage>
        <taxon>Bacteria</taxon>
        <taxon>Bacillati</taxon>
        <taxon>Actinomycetota</taxon>
        <taxon>Actinomycetes</taxon>
        <taxon>Micrococcales</taxon>
        <taxon>Microbacteriaceae</taxon>
        <taxon>Leucobacter</taxon>
    </lineage>
</organism>
<dbReference type="SMART" id="SM00847">
    <property type="entry name" value="HA2"/>
    <property type="match status" value="1"/>
</dbReference>
<dbReference type="Gene3D" id="1.20.120.1080">
    <property type="match status" value="1"/>
</dbReference>
<protein>
    <submittedName>
        <fullName evidence="8">ATP-dependent helicase HrpB</fullName>
        <ecNumber evidence="8">3.6.4.13</ecNumber>
    </submittedName>
</protein>
<keyword evidence="3 8" id="KW-0347">Helicase</keyword>
<comment type="caution">
    <text evidence="8">The sequence shown here is derived from an EMBL/GenBank/DDBJ whole genome shotgun (WGS) entry which is preliminary data.</text>
</comment>
<keyword evidence="9" id="KW-1185">Reference proteome</keyword>
<dbReference type="Pfam" id="PF08482">
    <property type="entry name" value="HrpB_C"/>
    <property type="match status" value="1"/>
</dbReference>
<dbReference type="InterPro" id="IPR013689">
    <property type="entry name" value="RNA_helicase_ATP-dep_HrpB_C"/>
</dbReference>
<dbReference type="InterPro" id="IPR014001">
    <property type="entry name" value="Helicase_ATP-bd"/>
</dbReference>
<gene>
    <name evidence="8" type="ORF">JOF28_002753</name>
</gene>
<accession>A0A940Q0L4</accession>
<evidence type="ECO:0000313" key="8">
    <source>
        <dbReference type="EMBL" id="MBP1327521.1"/>
    </source>
</evidence>
<reference evidence="8" key="1">
    <citation type="submission" date="2021-02" db="EMBL/GenBank/DDBJ databases">
        <title>Sequencing the genomes of 1000 actinobacteria strains.</title>
        <authorList>
            <person name="Klenk H.-P."/>
        </authorList>
    </citation>
    <scope>NUCLEOTIDE SEQUENCE</scope>
    <source>
        <strain evidence="8">DSM 22850</strain>
    </source>
</reference>
<dbReference type="Pfam" id="PF00270">
    <property type="entry name" value="DEAD"/>
    <property type="match status" value="1"/>
</dbReference>
<evidence type="ECO:0000256" key="3">
    <source>
        <dbReference type="ARBA" id="ARBA00022806"/>
    </source>
</evidence>
<dbReference type="Pfam" id="PF00271">
    <property type="entry name" value="Helicase_C"/>
    <property type="match status" value="1"/>
</dbReference>
<dbReference type="GO" id="GO:0003724">
    <property type="term" value="F:RNA helicase activity"/>
    <property type="evidence" value="ECO:0007669"/>
    <property type="project" value="UniProtKB-EC"/>
</dbReference>
<evidence type="ECO:0000256" key="4">
    <source>
        <dbReference type="ARBA" id="ARBA00022840"/>
    </source>
</evidence>
<name>A0A940Q0L4_9MICO</name>
<evidence type="ECO:0000256" key="1">
    <source>
        <dbReference type="ARBA" id="ARBA00022741"/>
    </source>
</evidence>
<dbReference type="InterPro" id="IPR027417">
    <property type="entry name" value="P-loop_NTPase"/>
</dbReference>
<dbReference type="InterPro" id="IPR011545">
    <property type="entry name" value="DEAD/DEAH_box_helicase_dom"/>
</dbReference>
<dbReference type="InterPro" id="IPR001650">
    <property type="entry name" value="Helicase_C-like"/>
</dbReference>
<dbReference type="EMBL" id="JAFIDA010000001">
    <property type="protein sequence ID" value="MBP1327521.1"/>
    <property type="molecule type" value="Genomic_DNA"/>
</dbReference>
<dbReference type="PANTHER" id="PTHR43519:SF1">
    <property type="entry name" value="ATP-DEPENDENT RNA HELICASE HRPB"/>
    <property type="match status" value="1"/>
</dbReference>
<dbReference type="SMART" id="SM00490">
    <property type="entry name" value="HELICc"/>
    <property type="match status" value="1"/>
</dbReference>
<dbReference type="PROSITE" id="PS51194">
    <property type="entry name" value="HELICASE_CTER"/>
    <property type="match status" value="1"/>
</dbReference>
<dbReference type="Gene3D" id="3.40.50.300">
    <property type="entry name" value="P-loop containing nucleotide triphosphate hydrolases"/>
    <property type="match status" value="2"/>
</dbReference>
<dbReference type="CDD" id="cd18791">
    <property type="entry name" value="SF2_C_RHA"/>
    <property type="match status" value="1"/>
</dbReference>
<keyword evidence="4" id="KW-0067">ATP-binding</keyword>
<sequence length="871" mass="92435">MTPLLFDLYRIGSGLIVSQAQNELSRAAASGAFVVTAPPGTGKTTFVPPLVANLLAERAAHGASPENDLQAAGSPSRVILTQPRRVAARAAATRLAQLSGSALGEEVGVTIRGERHVSARTRIEVVTPGVLLRRLIADPELPGVGAVILDEVHERTVEGDLLLGMVAEARALRDDLIVAAMSATLEAARISELLGDAPVVEIPSVLHSLTIEHAPYAEPRLDARGTSRGFLAHLAQVALRSQRAAGCDALVFVPGAREVDDVVALLRSGAASQAPNELEILPLHGRIPAREQDRAVRGRGADEPPRIIVSTSLAESSLTVPGVRLVIDSGLAREVRRDRGRDMSGLSTVSASRASAEQRAGRAARQGPGHAVRVYSEAEYAHMRAHAQPDIASADLTDAALLLAAWGTPGAEGLALPTAPPAAAMSAAVATLRALELVDDRGHITPAGRSVALLPVGARSARALVEGAQVLGDACLAAETVAAISDDFREPSADLPRLLRELRTGRHPGAARWKRESERLLRIAAQATGTLPRAAGPAITIAATATAPGTVIALGRPEWVARRTGEHSRSYLLASGTRAALPEGSELASYEWLAVHEVQRAEGRAADGTGAVIRMAAPFDETEALKVARSLVTFERTASIAGGKLRVREERRLGAIVLTQAPVRAEPSDIAPAYTAHLRSAGLGALTWREGASSLRTRLALIHRELGAPWPDVSDEALLANLDDWLGPDLGRLRADSSLAGLELTQALRRRLPWPEAAKLDELAPEQLAVPSGSRVRIDYSGDAQPVVAVKLQELFGLAETPRLVNGRVPVLFHLLSPARKPLAVTADLRSFWDGPYQQVRSEMRGRYPKHPWPEDPWTAQATARTKRAQQ</sequence>
<feature type="domain" description="Helicase ATP-binding" evidence="6">
    <location>
        <begin position="24"/>
        <end position="203"/>
    </location>
</feature>
<dbReference type="SMART" id="SM00487">
    <property type="entry name" value="DEXDc"/>
    <property type="match status" value="1"/>
</dbReference>
<dbReference type="GO" id="GO:0005524">
    <property type="term" value="F:ATP binding"/>
    <property type="evidence" value="ECO:0007669"/>
    <property type="project" value="UniProtKB-KW"/>
</dbReference>
<feature type="compositionally biased region" description="Low complexity" evidence="5">
    <location>
        <begin position="350"/>
        <end position="367"/>
    </location>
</feature>
<proteinExistence type="predicted"/>
<dbReference type="Proteomes" id="UP000675163">
    <property type="component" value="Unassembled WGS sequence"/>
</dbReference>
<evidence type="ECO:0000256" key="2">
    <source>
        <dbReference type="ARBA" id="ARBA00022801"/>
    </source>
</evidence>
<dbReference type="RefSeq" id="WP_209706410.1">
    <property type="nucleotide sequence ID" value="NZ_JAFIDA010000001.1"/>
</dbReference>
<dbReference type="PANTHER" id="PTHR43519">
    <property type="entry name" value="ATP-DEPENDENT RNA HELICASE HRPB"/>
    <property type="match status" value="1"/>
</dbReference>
<keyword evidence="1" id="KW-0547">Nucleotide-binding</keyword>
<dbReference type="GO" id="GO:0016787">
    <property type="term" value="F:hydrolase activity"/>
    <property type="evidence" value="ECO:0007669"/>
    <property type="project" value="UniProtKB-KW"/>
</dbReference>
<dbReference type="EC" id="3.6.4.13" evidence="8"/>
<feature type="region of interest" description="Disordered" evidence="5">
    <location>
        <begin position="846"/>
        <end position="871"/>
    </location>
</feature>
<keyword evidence="2 8" id="KW-0378">Hydrolase</keyword>
<dbReference type="InterPro" id="IPR010225">
    <property type="entry name" value="HrpB"/>
</dbReference>
<dbReference type="PROSITE" id="PS00690">
    <property type="entry name" value="DEAH_ATP_HELICASE"/>
    <property type="match status" value="1"/>
</dbReference>
<dbReference type="PIRSF" id="PIRSF005496">
    <property type="entry name" value="ATP_hel_hrpB"/>
    <property type="match status" value="1"/>
</dbReference>
<feature type="region of interest" description="Disordered" evidence="5">
    <location>
        <begin position="339"/>
        <end position="368"/>
    </location>
</feature>
<dbReference type="NCBIfam" id="TIGR01970">
    <property type="entry name" value="DEAH_box_HrpB"/>
    <property type="match status" value="1"/>
</dbReference>